<comment type="caution">
    <text evidence="3">The sequence shown here is derived from an EMBL/GenBank/DDBJ whole genome shotgun (WGS) entry which is preliminary data.</text>
</comment>
<name>A0ABW9HVX5_9ACTN</name>
<gene>
    <name evidence="3" type="ORF">ACKI18_24740</name>
</gene>
<feature type="region of interest" description="Disordered" evidence="1">
    <location>
        <begin position="1"/>
        <end position="29"/>
    </location>
</feature>
<evidence type="ECO:0000256" key="1">
    <source>
        <dbReference type="SAM" id="MobiDB-lite"/>
    </source>
</evidence>
<feature type="compositionally biased region" description="Basic and acidic residues" evidence="1">
    <location>
        <begin position="1"/>
        <end position="22"/>
    </location>
</feature>
<feature type="compositionally biased region" description="Basic and acidic residues" evidence="1">
    <location>
        <begin position="53"/>
        <end position="64"/>
    </location>
</feature>
<feature type="domain" description="eCIS core" evidence="2">
    <location>
        <begin position="73"/>
        <end position="141"/>
    </location>
</feature>
<accession>A0ABW9HVX5</accession>
<sequence length="688" mass="74579">MRRTTESRRNSDAARERAESRSPVRTAPVGSLGALQGVVGNAAVSRMVARERAVEGGDAVREAARSASRGGRPLPRQMRTSMESAFGTGLGHVRVSVDAQAAESIDAKAYTVGNNIVVQNASVLRDTETMAHEIHHTTQRGAPSGLSDPDGKWEREASEVGARVARGQSVQCCEADAGEHGEHGEAVQRRVGFEFESQWRMRDHNDLTQEDHQAHQNEITERDAICGAQLLLTMSDRRQTGDLLDASEQGMSSEELRAAWLTPLAGDPLGYRPTAAGRARLDKARQDHPAVYGAQMSAVELSLLQRNWIRETPIPGREVPKMGSVGTGTGYALTSDVSPTGGSALEWVTEPLSTRDEVLRVMGEITAVSQALDARQGQPSFPLDQVNLGGFTANPGIVVFPLNGPLVYAPQMTGGFKLDELPRLVEYLQVPDKRPTFTLPGAHEQRKTAKQDLHQSSIRTADGIRQAAEAQAKTLPASVTGGESTDGLVGLVTLIGSYLAYGAELGEKANSKSIAGGVMSRTSFAHNFTLLPLSMRVHYRANPAEFAAFALTAAGLDPADEQATVYSRPVEHGEAGQRQERQIPLTRHQWLKGMPAGKDLLRNYRHLNQAERADVNEQDWNHIHGSLGALGTVDDRVGRPGKQEVALVAELRRMKDGLSTAELLPLTVAAFDLVQRLNEGRSLEYRKR</sequence>
<feature type="region of interest" description="Disordered" evidence="1">
    <location>
        <begin position="53"/>
        <end position="78"/>
    </location>
</feature>
<evidence type="ECO:0000313" key="3">
    <source>
        <dbReference type="EMBL" id="MFM9611906.1"/>
    </source>
</evidence>
<dbReference type="EMBL" id="JBJVNI010000013">
    <property type="protein sequence ID" value="MFM9611906.1"/>
    <property type="molecule type" value="Genomic_DNA"/>
</dbReference>
<organism evidence="3 4">
    <name type="scientific">Streptomyces niveiscabiei</name>
    <dbReference type="NCBI Taxonomy" id="164115"/>
    <lineage>
        <taxon>Bacteria</taxon>
        <taxon>Bacillati</taxon>
        <taxon>Actinomycetota</taxon>
        <taxon>Actinomycetes</taxon>
        <taxon>Kitasatosporales</taxon>
        <taxon>Streptomycetaceae</taxon>
        <taxon>Streptomyces</taxon>
    </lineage>
</organism>
<reference evidence="3 4" key="1">
    <citation type="submission" date="2024-12" db="EMBL/GenBank/DDBJ databases">
        <title>Forecasting of Potato common scab and diversities of Pathogenic streptomyces spp. in china.</title>
        <authorList>
            <person name="Handique U."/>
            <person name="Wu J."/>
        </authorList>
    </citation>
    <scope>NUCLEOTIDE SEQUENCE [LARGE SCALE GENOMIC DNA]</scope>
    <source>
        <strain evidence="3 4">ZRIMU1530</strain>
    </source>
</reference>
<dbReference type="RefSeq" id="WP_409122502.1">
    <property type="nucleotide sequence ID" value="NZ_JBJVNI010000013.1"/>
</dbReference>
<dbReference type="Proteomes" id="UP001631957">
    <property type="component" value="Unassembled WGS sequence"/>
</dbReference>
<dbReference type="InterPro" id="IPR025295">
    <property type="entry name" value="eCIS_core_dom"/>
</dbReference>
<dbReference type="Pfam" id="PF13699">
    <property type="entry name" value="eCIS_core"/>
    <property type="match status" value="1"/>
</dbReference>
<protein>
    <submittedName>
        <fullName evidence="3">DUF4157 domain-containing protein</fullName>
    </submittedName>
</protein>
<proteinExistence type="predicted"/>
<evidence type="ECO:0000259" key="2">
    <source>
        <dbReference type="Pfam" id="PF13699"/>
    </source>
</evidence>
<keyword evidence="4" id="KW-1185">Reference proteome</keyword>
<evidence type="ECO:0000313" key="4">
    <source>
        <dbReference type="Proteomes" id="UP001631957"/>
    </source>
</evidence>